<reference evidence="2 3" key="1">
    <citation type="submission" date="2023-07" db="EMBL/GenBank/DDBJ databases">
        <title>Genomic Encyclopedia of Type Strains, Phase IV (KMG-IV): sequencing the most valuable type-strain genomes for metagenomic binning, comparative biology and taxonomic classification.</title>
        <authorList>
            <person name="Goeker M."/>
        </authorList>
    </citation>
    <scope>NUCLEOTIDE SEQUENCE [LARGE SCALE GENOMIC DNA]</scope>
    <source>
        <strain evidence="2 3">DSM 4006</strain>
    </source>
</reference>
<sequence length="91" mass="10302">MTDSELRIPYALNENGTVTIPDEAARGEVYYCPECSADLVFRFGPRVRKHFAHKRIPENCRFLNEGWLHISAKHAVKGPCHSGSEDMVSLQ</sequence>
<feature type="domain" description="Competence protein CoiA-like N-terminal" evidence="1">
    <location>
        <begin position="26"/>
        <end position="61"/>
    </location>
</feature>
<organism evidence="2 3">
    <name type="scientific">Alicyclobacillus cycloheptanicus</name>
    <dbReference type="NCBI Taxonomy" id="1457"/>
    <lineage>
        <taxon>Bacteria</taxon>
        <taxon>Bacillati</taxon>
        <taxon>Bacillota</taxon>
        <taxon>Bacilli</taxon>
        <taxon>Bacillales</taxon>
        <taxon>Alicyclobacillaceae</taxon>
        <taxon>Alicyclobacillus</taxon>
    </lineage>
</organism>
<accession>A0ABT9XMU3</accession>
<dbReference type="InterPro" id="IPR057253">
    <property type="entry name" value="CoiA-like_N"/>
</dbReference>
<evidence type="ECO:0000259" key="1">
    <source>
        <dbReference type="Pfam" id="PF25164"/>
    </source>
</evidence>
<evidence type="ECO:0000313" key="3">
    <source>
        <dbReference type="Proteomes" id="UP001232973"/>
    </source>
</evidence>
<gene>
    <name evidence="2" type="ORF">J2S03_003490</name>
</gene>
<name>A0ABT9XMU3_9BACL</name>
<proteinExistence type="predicted"/>
<dbReference type="RefSeq" id="WP_407654074.1">
    <property type="nucleotide sequence ID" value="NZ_CP067097.1"/>
</dbReference>
<protein>
    <submittedName>
        <fullName evidence="2">Competence CoiA-like predicted nuclease</fullName>
    </submittedName>
</protein>
<dbReference type="Proteomes" id="UP001232973">
    <property type="component" value="Unassembled WGS sequence"/>
</dbReference>
<evidence type="ECO:0000313" key="2">
    <source>
        <dbReference type="EMBL" id="MDQ0191617.1"/>
    </source>
</evidence>
<dbReference type="EMBL" id="JAUSTP010000063">
    <property type="protein sequence ID" value="MDQ0191617.1"/>
    <property type="molecule type" value="Genomic_DNA"/>
</dbReference>
<comment type="caution">
    <text evidence="2">The sequence shown here is derived from an EMBL/GenBank/DDBJ whole genome shotgun (WGS) entry which is preliminary data.</text>
</comment>
<keyword evidence="3" id="KW-1185">Reference proteome</keyword>
<dbReference type="Pfam" id="PF25164">
    <property type="entry name" value="CoiA_N"/>
    <property type="match status" value="1"/>
</dbReference>